<dbReference type="GO" id="GO:0000794">
    <property type="term" value="C:condensed nuclear chromosome"/>
    <property type="evidence" value="ECO:0007669"/>
    <property type="project" value="TreeGrafter"/>
</dbReference>
<dbReference type="GO" id="GO:0003690">
    <property type="term" value="F:double-stranded DNA binding"/>
    <property type="evidence" value="ECO:0007669"/>
    <property type="project" value="InterPro"/>
</dbReference>
<evidence type="ECO:0000256" key="1">
    <source>
        <dbReference type="ARBA" id="ARBA00004123"/>
    </source>
</evidence>
<name>A0A0C4EZT4_PUCT1</name>
<dbReference type="GO" id="GO:0042802">
    <property type="term" value="F:identical protein binding"/>
    <property type="evidence" value="ECO:0007669"/>
    <property type="project" value="UniProtKB-ARBA"/>
</dbReference>
<keyword evidence="12" id="KW-1185">Reference proteome</keyword>
<dbReference type="Pfam" id="PF08423">
    <property type="entry name" value="Rad51"/>
    <property type="match status" value="1"/>
</dbReference>
<evidence type="ECO:0000256" key="4">
    <source>
        <dbReference type="ARBA" id="ARBA00022840"/>
    </source>
</evidence>
<dbReference type="InterPro" id="IPR013632">
    <property type="entry name" value="Rad51_C"/>
</dbReference>
<dbReference type="InterPro" id="IPR003593">
    <property type="entry name" value="AAA+_ATPase"/>
</dbReference>
<dbReference type="FunFam" id="3.40.50.300:FF:000092">
    <property type="entry name" value="DNA repair protein Rad51 homolog"/>
    <property type="match status" value="1"/>
</dbReference>
<dbReference type="GO" id="GO:0006312">
    <property type="term" value="P:mitotic recombination"/>
    <property type="evidence" value="ECO:0007669"/>
    <property type="project" value="UniProtKB-ARBA"/>
</dbReference>
<evidence type="ECO:0000256" key="2">
    <source>
        <dbReference type="ARBA" id="ARBA00007095"/>
    </source>
</evidence>
<dbReference type="GO" id="GO:0140664">
    <property type="term" value="F:ATP-dependent DNA damage sensor activity"/>
    <property type="evidence" value="ECO:0007669"/>
    <property type="project" value="InterPro"/>
</dbReference>
<keyword evidence="7" id="KW-0227">DNA damage</keyword>
<dbReference type="EMBL" id="ADAS02000168">
    <property type="protein sequence ID" value="OAV88561.1"/>
    <property type="molecule type" value="Genomic_DNA"/>
</dbReference>
<dbReference type="InterPro" id="IPR027417">
    <property type="entry name" value="P-loop_NTPase"/>
</dbReference>
<feature type="domain" description="RecA family profile 2" evidence="9">
    <location>
        <begin position="343"/>
        <end position="406"/>
    </location>
</feature>
<dbReference type="PANTHER" id="PTHR22942:SF39">
    <property type="entry name" value="DNA REPAIR PROTEIN RAD51 HOMOLOG 1"/>
    <property type="match status" value="1"/>
</dbReference>
<reference evidence="11" key="4">
    <citation type="submission" date="2025-05" db="UniProtKB">
        <authorList>
            <consortium name="EnsemblFungi"/>
        </authorList>
    </citation>
    <scope>IDENTIFICATION</scope>
    <source>
        <strain evidence="11">isolate 1-1 / race 1 (BBBD)</strain>
    </source>
</reference>
<proteinExistence type="inferred from homology"/>
<keyword evidence="3 6" id="KW-0547">Nucleotide-binding</keyword>
<comment type="function">
    <text evidence="7">Required both for recombination and for the repair of DNA damage caused by X-rays.</text>
</comment>
<dbReference type="NCBIfam" id="NF003301">
    <property type="entry name" value="PRK04301.1"/>
    <property type="match status" value="1"/>
</dbReference>
<dbReference type="GO" id="GO:0000150">
    <property type="term" value="F:DNA strand exchange activity"/>
    <property type="evidence" value="ECO:0007669"/>
    <property type="project" value="InterPro"/>
</dbReference>
<dbReference type="SUPFAM" id="SSF47794">
    <property type="entry name" value="Rad51 N-terminal domain-like"/>
    <property type="match status" value="1"/>
</dbReference>
<dbReference type="GO" id="GO:1990426">
    <property type="term" value="P:mitotic recombination-dependent replication fork processing"/>
    <property type="evidence" value="ECO:0007669"/>
    <property type="project" value="InterPro"/>
</dbReference>
<accession>A0A0C4EZT4</accession>
<feature type="domain" description="RecA family profile 1" evidence="8">
    <location>
        <begin position="165"/>
        <end position="336"/>
    </location>
</feature>
<evidence type="ECO:0000259" key="8">
    <source>
        <dbReference type="PROSITE" id="PS50162"/>
    </source>
</evidence>
<dbReference type="GO" id="GO:0003697">
    <property type="term" value="F:single-stranded DNA binding"/>
    <property type="evidence" value="ECO:0007669"/>
    <property type="project" value="InterPro"/>
</dbReference>
<evidence type="ECO:0000259" key="9">
    <source>
        <dbReference type="PROSITE" id="PS50163"/>
    </source>
</evidence>
<evidence type="ECO:0000256" key="5">
    <source>
        <dbReference type="ARBA" id="ARBA00023242"/>
    </source>
</evidence>
<keyword evidence="7" id="KW-0233">DNA recombination</keyword>
<sequence length="407" mass="43801">MPSCITLLPLSTGLTNRSWLGVASKVVLSASEVLKTLSCGNKTVEYPCEVRENENILKEVIVGEMAEENSGTQDQQVEDEEEDSVALGPTPISALSEHGISASDIKKLTEAGNDTIEAIAYQPRKALLSIKGISEAKADKLLSICHQLVPLGFTTAAEIHNRRSVMIHITTGSKNLDTMLGGGIDTQSITEFYGEFRTGKSQLCHHLAVSCQLPANMGGGEGKCMFIDTEGTFRPERILAIAERYGMDGEEVLNNIAVARAYNSDHQSQLLREASRLMTLSRFAILIVDSATALYRTDYSGRGELADRQAHLAKFLRGCLGLAEQFGVAVVVTNQVMSSPDSGPGGGGLGKAPIGGNIMAHSSTTRLQFRKGRETTRIVKLIDSPCLPEGETKMAIYQNGIGDPEEE</sequence>
<evidence type="ECO:0000256" key="7">
    <source>
        <dbReference type="RuleBase" id="RU364139"/>
    </source>
</evidence>
<dbReference type="InterPro" id="IPR011941">
    <property type="entry name" value="DNA_recomb/repair_Rad51"/>
</dbReference>
<evidence type="ECO:0000313" key="12">
    <source>
        <dbReference type="Proteomes" id="UP000005240"/>
    </source>
</evidence>
<dbReference type="AlphaFoldDB" id="A0A0C4EZT4"/>
<evidence type="ECO:0000256" key="3">
    <source>
        <dbReference type="ARBA" id="ARBA00022741"/>
    </source>
</evidence>
<dbReference type="EnsemblFungi" id="PTTG_06345-t43_1">
    <property type="protein sequence ID" value="PTTG_06345-t43_1-p1"/>
    <property type="gene ID" value="PTTG_06345"/>
</dbReference>
<dbReference type="FunFam" id="1.10.150.20:FF:000008">
    <property type="entry name" value="DNA repair protein RAD51 homolog"/>
    <property type="match status" value="1"/>
</dbReference>
<dbReference type="GO" id="GO:0007131">
    <property type="term" value="P:reciprocal meiotic recombination"/>
    <property type="evidence" value="ECO:0007669"/>
    <property type="project" value="TreeGrafter"/>
</dbReference>
<dbReference type="PANTHER" id="PTHR22942">
    <property type="entry name" value="RECA/RAD51/RADA DNA STRAND-PAIRING FAMILY MEMBER"/>
    <property type="match status" value="1"/>
</dbReference>
<dbReference type="STRING" id="630390.A0A0C4EZT4"/>
<reference evidence="10" key="2">
    <citation type="submission" date="2016-05" db="EMBL/GenBank/DDBJ databases">
        <title>Comparative analysis highlights variable genome content of wheat rusts and divergence of the mating loci.</title>
        <authorList>
            <person name="Cuomo C.A."/>
            <person name="Bakkeren G."/>
            <person name="Szabo L."/>
            <person name="Khalil H."/>
            <person name="Joly D."/>
            <person name="Goldberg J."/>
            <person name="Young S."/>
            <person name="Zeng Q."/>
            <person name="Fellers J."/>
        </authorList>
    </citation>
    <scope>NUCLEOTIDE SEQUENCE [LARGE SCALE GENOMIC DNA]</scope>
    <source>
        <strain evidence="10">1-1 BBBD Race 1</strain>
    </source>
</reference>
<gene>
    <name evidence="10" type="ORF">PTTG_06345</name>
</gene>
<dbReference type="InterPro" id="IPR010995">
    <property type="entry name" value="DNA_repair_Rad51/TF_NusA_a-hlx"/>
</dbReference>
<dbReference type="InterPro" id="IPR020587">
    <property type="entry name" value="RecA_monomer-monomer_interface"/>
</dbReference>
<dbReference type="Proteomes" id="UP000005240">
    <property type="component" value="Unassembled WGS sequence"/>
</dbReference>
<dbReference type="PROSITE" id="PS50162">
    <property type="entry name" value="RECA_2"/>
    <property type="match status" value="1"/>
</dbReference>
<evidence type="ECO:0000313" key="10">
    <source>
        <dbReference type="EMBL" id="OAV88561.1"/>
    </source>
</evidence>
<dbReference type="GO" id="GO:0000730">
    <property type="term" value="P:DNA recombinase assembly"/>
    <property type="evidence" value="ECO:0007669"/>
    <property type="project" value="TreeGrafter"/>
</dbReference>
<dbReference type="GO" id="GO:0042148">
    <property type="term" value="P:DNA strand invasion"/>
    <property type="evidence" value="ECO:0007669"/>
    <property type="project" value="TreeGrafter"/>
</dbReference>
<dbReference type="SMART" id="SM00382">
    <property type="entry name" value="AAA"/>
    <property type="match status" value="1"/>
</dbReference>
<dbReference type="NCBIfam" id="TIGR02239">
    <property type="entry name" value="recomb_RAD51"/>
    <property type="match status" value="1"/>
</dbReference>
<comment type="subcellular location">
    <subcellularLocation>
        <location evidence="1 7">Nucleus</location>
    </subcellularLocation>
</comment>
<keyword evidence="7" id="KW-0238">DNA-binding</keyword>
<dbReference type="GO" id="GO:0005524">
    <property type="term" value="F:ATP binding"/>
    <property type="evidence" value="ECO:0007669"/>
    <property type="project" value="UniProtKB-KW"/>
</dbReference>
<dbReference type="PROSITE" id="PS50163">
    <property type="entry name" value="RECA_3"/>
    <property type="match status" value="1"/>
</dbReference>
<comment type="similarity">
    <text evidence="2 7">Belongs to the RecA family. RAD51 subfamily.</text>
</comment>
<evidence type="ECO:0000256" key="6">
    <source>
        <dbReference type="RuleBase" id="RU003422"/>
    </source>
</evidence>
<dbReference type="GO" id="GO:0000723">
    <property type="term" value="P:telomere maintenance"/>
    <property type="evidence" value="ECO:0007669"/>
    <property type="project" value="UniProtKB-ARBA"/>
</dbReference>
<dbReference type="SUPFAM" id="SSF52540">
    <property type="entry name" value="P-loop containing nucleoside triphosphate hydrolases"/>
    <property type="match status" value="1"/>
</dbReference>
<protein>
    <recommendedName>
        <fullName evidence="7">DNA repair protein RAD51 homolog</fullName>
    </recommendedName>
</protein>
<dbReference type="Gene3D" id="3.40.50.300">
    <property type="entry name" value="P-loop containing nucleotide triphosphate hydrolases"/>
    <property type="match status" value="1"/>
</dbReference>
<keyword evidence="5 7" id="KW-0539">Nucleus</keyword>
<dbReference type="VEuPathDB" id="FungiDB:PTTG_06345"/>
<keyword evidence="7" id="KW-0234">DNA repair</keyword>
<evidence type="ECO:0000313" key="11">
    <source>
        <dbReference type="EnsemblFungi" id="PTTG_06345-t43_1-p1"/>
    </source>
</evidence>
<dbReference type="GO" id="GO:0070192">
    <property type="term" value="P:chromosome organization involved in meiotic cell cycle"/>
    <property type="evidence" value="ECO:0007669"/>
    <property type="project" value="TreeGrafter"/>
</dbReference>
<dbReference type="Gene3D" id="1.10.150.20">
    <property type="entry name" value="5' to 3' exonuclease, C-terminal subdomain"/>
    <property type="match status" value="1"/>
</dbReference>
<dbReference type="OrthoDB" id="2499045at2759"/>
<reference evidence="10" key="1">
    <citation type="submission" date="2009-11" db="EMBL/GenBank/DDBJ databases">
        <authorList>
            <consortium name="The Broad Institute Genome Sequencing Platform"/>
            <person name="Ward D."/>
            <person name="Feldgarden M."/>
            <person name="Earl A."/>
            <person name="Young S.K."/>
            <person name="Zeng Q."/>
            <person name="Koehrsen M."/>
            <person name="Alvarado L."/>
            <person name="Berlin A."/>
            <person name="Bochicchio J."/>
            <person name="Borenstein D."/>
            <person name="Chapman S.B."/>
            <person name="Chen Z."/>
            <person name="Engels R."/>
            <person name="Freedman E."/>
            <person name="Gellesch M."/>
            <person name="Goldberg J."/>
            <person name="Griggs A."/>
            <person name="Gujja S."/>
            <person name="Heilman E."/>
            <person name="Heiman D."/>
            <person name="Hepburn T."/>
            <person name="Howarth C."/>
            <person name="Jen D."/>
            <person name="Larson L."/>
            <person name="Lewis B."/>
            <person name="Mehta T."/>
            <person name="Park D."/>
            <person name="Pearson M."/>
            <person name="Roberts A."/>
            <person name="Saif S."/>
            <person name="Shea T."/>
            <person name="Shenoy N."/>
            <person name="Sisk P."/>
            <person name="Stolte C."/>
            <person name="Sykes S."/>
            <person name="Thomson T."/>
            <person name="Walk T."/>
            <person name="White J."/>
            <person name="Yandava C."/>
            <person name="Izard J."/>
            <person name="Baranova O.V."/>
            <person name="Blanton J.M."/>
            <person name="Tanner A.C."/>
            <person name="Dewhirst F.E."/>
            <person name="Haas B."/>
            <person name="Nusbaum C."/>
            <person name="Birren B."/>
        </authorList>
    </citation>
    <scope>NUCLEOTIDE SEQUENCE [LARGE SCALE GENOMIC DNA]</scope>
    <source>
        <strain evidence="10">1-1 BBBD Race 1</strain>
    </source>
</reference>
<dbReference type="InterPro" id="IPR020588">
    <property type="entry name" value="RecA_ATP-bd"/>
</dbReference>
<dbReference type="OMA" id="RAYNSNH"/>
<organism evidence="10">
    <name type="scientific">Puccinia triticina (isolate 1-1 / race 1 (BBBD))</name>
    <name type="common">Brown leaf rust fungus</name>
    <dbReference type="NCBI Taxonomy" id="630390"/>
    <lineage>
        <taxon>Eukaryota</taxon>
        <taxon>Fungi</taxon>
        <taxon>Dikarya</taxon>
        <taxon>Basidiomycota</taxon>
        <taxon>Pucciniomycotina</taxon>
        <taxon>Pucciniomycetes</taxon>
        <taxon>Pucciniales</taxon>
        <taxon>Pucciniaceae</taxon>
        <taxon>Puccinia</taxon>
    </lineage>
</organism>
<reference evidence="11 12" key="3">
    <citation type="journal article" date="2017" name="G3 (Bethesda)">
        <title>Comparative analysis highlights variable genome content of wheat rusts and divergence of the mating loci.</title>
        <authorList>
            <person name="Cuomo C.A."/>
            <person name="Bakkeren G."/>
            <person name="Khalil H.B."/>
            <person name="Panwar V."/>
            <person name="Joly D."/>
            <person name="Linning R."/>
            <person name="Sakthikumar S."/>
            <person name="Song X."/>
            <person name="Adiconis X."/>
            <person name="Fan L."/>
            <person name="Goldberg J.M."/>
            <person name="Levin J.Z."/>
            <person name="Young S."/>
            <person name="Zeng Q."/>
            <person name="Anikster Y."/>
            <person name="Bruce M."/>
            <person name="Wang M."/>
            <person name="Yin C."/>
            <person name="McCallum B."/>
            <person name="Szabo L.J."/>
            <person name="Hulbert S."/>
            <person name="Chen X."/>
            <person name="Fellers J.P."/>
        </authorList>
    </citation>
    <scope>NUCLEOTIDE SEQUENCE</scope>
    <source>
        <strain evidence="12">Isolate 1-1 / race 1 (BBBD)</strain>
        <strain evidence="11">isolate 1-1 / race 1 (BBBD)</strain>
    </source>
</reference>
<keyword evidence="4 6" id="KW-0067">ATP-binding</keyword>